<organism evidence="2 3">
    <name type="scientific">Photobacterium sanguinicancri</name>
    <dbReference type="NCBI Taxonomy" id="875932"/>
    <lineage>
        <taxon>Bacteria</taxon>
        <taxon>Pseudomonadati</taxon>
        <taxon>Pseudomonadota</taxon>
        <taxon>Gammaproteobacteria</taxon>
        <taxon>Vibrionales</taxon>
        <taxon>Vibrionaceae</taxon>
        <taxon>Photobacterium</taxon>
    </lineage>
</organism>
<comment type="caution">
    <text evidence="2">The sequence shown here is derived from an EMBL/GenBank/DDBJ whole genome shotgun (WGS) entry which is preliminary data.</text>
</comment>
<accession>A0AAW7Y654</accession>
<keyword evidence="1" id="KW-1133">Transmembrane helix</keyword>
<dbReference type="RefSeq" id="WP_303499298.1">
    <property type="nucleotide sequence ID" value="NZ_JAUOPU010000008.1"/>
</dbReference>
<keyword evidence="1" id="KW-0812">Transmembrane</keyword>
<name>A0AAW7Y654_9GAMM</name>
<sequence length="102" mass="11571">MDGELIKTWWPIVVVAGGLAGAGVFAWLSNRFATKAEQKKLEERVADVEKAIAAVPSKDDWHETDRRLVKVSTQNEAILNSISNIENRLAMLYENEFRKEQK</sequence>
<evidence type="ECO:0000313" key="3">
    <source>
        <dbReference type="Proteomes" id="UP001170624"/>
    </source>
</evidence>
<feature type="transmembrane region" description="Helical" evidence="1">
    <location>
        <begin position="12"/>
        <end position="30"/>
    </location>
</feature>
<dbReference type="Pfam" id="PF10805">
    <property type="entry name" value="DUF2730"/>
    <property type="match status" value="1"/>
</dbReference>
<dbReference type="AlphaFoldDB" id="A0AAW7Y654"/>
<evidence type="ECO:0000313" key="2">
    <source>
        <dbReference type="EMBL" id="MDO6542803.1"/>
    </source>
</evidence>
<proteinExistence type="predicted"/>
<dbReference type="InterPro" id="IPR020269">
    <property type="entry name" value="Phage_Mu_Releasin"/>
</dbReference>
<dbReference type="EMBL" id="JAUOPU010000008">
    <property type="protein sequence ID" value="MDO6542803.1"/>
    <property type="molecule type" value="Genomic_DNA"/>
</dbReference>
<gene>
    <name evidence="2" type="ORF">Q4568_09680</name>
</gene>
<protein>
    <submittedName>
        <fullName evidence="2">DUF2730 family protein</fullName>
    </submittedName>
</protein>
<dbReference type="Proteomes" id="UP001170624">
    <property type="component" value="Unassembled WGS sequence"/>
</dbReference>
<keyword evidence="1" id="KW-0472">Membrane</keyword>
<reference evidence="2" key="1">
    <citation type="submission" date="2023-07" db="EMBL/GenBank/DDBJ databases">
        <title>Genome content predicts the carbon catabolic preferences of heterotrophic bacteria.</title>
        <authorList>
            <person name="Gralka M."/>
        </authorList>
    </citation>
    <scope>NUCLEOTIDE SEQUENCE</scope>
    <source>
        <strain evidence="2">G2M05</strain>
    </source>
</reference>
<evidence type="ECO:0000256" key="1">
    <source>
        <dbReference type="SAM" id="Phobius"/>
    </source>
</evidence>